<accession>A0A7X4RUA8</accession>
<gene>
    <name evidence="5" type="ORF">F9817_06730</name>
</gene>
<dbReference type="RefSeq" id="WP_161154188.1">
    <property type="nucleotide sequence ID" value="NZ_WEKT01000008.1"/>
</dbReference>
<dbReference type="InterPro" id="IPR011990">
    <property type="entry name" value="TPR-like_helical_dom_sf"/>
</dbReference>
<dbReference type="Gene3D" id="1.25.40.10">
    <property type="entry name" value="Tetratricopeptide repeat domain"/>
    <property type="match status" value="1"/>
</dbReference>
<evidence type="ECO:0000256" key="3">
    <source>
        <dbReference type="PROSITE-ProRule" id="PRU00339"/>
    </source>
</evidence>
<feature type="chain" id="PRO_5031552257" evidence="4">
    <location>
        <begin position="22"/>
        <end position="280"/>
    </location>
</feature>
<evidence type="ECO:0000313" key="6">
    <source>
        <dbReference type="Proteomes" id="UP000462621"/>
    </source>
</evidence>
<feature type="signal peptide" evidence="4">
    <location>
        <begin position="1"/>
        <end position="21"/>
    </location>
</feature>
<evidence type="ECO:0000256" key="4">
    <source>
        <dbReference type="SAM" id="SignalP"/>
    </source>
</evidence>
<sequence>MNKLLTSACLMLLMLSGCASHSGLNKDATVSSPENAQEALKLAHILRDNAKYKAAYEVYENMDKKHQLKDAYVLEFATVAALVVSPSQAVMLFERAADTLKGHIEPEQQEAIDLGLGRAYLQLAQREEASQYLHHALTINPNNVTALNGLSVIANLNGHTKQARALLQKAIKIEPNNDMVLNNLAMTYLVTGETDRTIELLHARRAGLSLSGKLNLALAYILNERSDQARKLLNLELPADKTERVIAQFEQLRHRVQQGRPLATEIASLSQVPIQLEEEN</sequence>
<keyword evidence="4" id="KW-0732">Signal</keyword>
<evidence type="ECO:0000313" key="5">
    <source>
        <dbReference type="EMBL" id="MZI92889.1"/>
    </source>
</evidence>
<reference evidence="5 6" key="1">
    <citation type="submission" date="2019-10" db="EMBL/GenBank/DDBJ databases">
        <title>Vibrio sp. nov. isolated from a shrimp pond.</title>
        <authorList>
            <person name="Gomez-Gil B."/>
            <person name="Enciso-Ibarra J."/>
            <person name="Enciso-Ibarra K."/>
            <person name="Bolan-Mejia C."/>
        </authorList>
    </citation>
    <scope>NUCLEOTIDE SEQUENCE [LARGE SCALE GENOMIC DNA]</scope>
    <source>
        <strain evidence="5 6">CAIM 722</strain>
    </source>
</reference>
<dbReference type="InterPro" id="IPR019734">
    <property type="entry name" value="TPR_rpt"/>
</dbReference>
<feature type="repeat" description="TPR" evidence="3">
    <location>
        <begin position="110"/>
        <end position="143"/>
    </location>
</feature>
<dbReference type="SMART" id="SM00028">
    <property type="entry name" value="TPR"/>
    <property type="match status" value="2"/>
</dbReference>
<evidence type="ECO:0000256" key="1">
    <source>
        <dbReference type="ARBA" id="ARBA00022737"/>
    </source>
</evidence>
<dbReference type="PROSITE" id="PS50005">
    <property type="entry name" value="TPR"/>
    <property type="match status" value="1"/>
</dbReference>
<dbReference type="Pfam" id="PF13431">
    <property type="entry name" value="TPR_17"/>
    <property type="match status" value="1"/>
</dbReference>
<name>A0A7X4RUA8_9VIBR</name>
<dbReference type="Pfam" id="PF13181">
    <property type="entry name" value="TPR_8"/>
    <property type="match status" value="1"/>
</dbReference>
<dbReference type="PROSITE" id="PS51257">
    <property type="entry name" value="PROKAR_LIPOPROTEIN"/>
    <property type="match status" value="1"/>
</dbReference>
<dbReference type="PANTHER" id="PTHR14027:SF2">
    <property type="entry name" value="RNA POLYMERASE-ASSOCIATED PROTEIN CTR9 HOMOLOG"/>
    <property type="match status" value="1"/>
</dbReference>
<dbReference type="Proteomes" id="UP000462621">
    <property type="component" value="Unassembled WGS sequence"/>
</dbReference>
<keyword evidence="2 3" id="KW-0802">TPR repeat</keyword>
<dbReference type="GO" id="GO:0000993">
    <property type="term" value="F:RNA polymerase II complex binding"/>
    <property type="evidence" value="ECO:0007669"/>
    <property type="project" value="TreeGrafter"/>
</dbReference>
<dbReference type="SUPFAM" id="SSF48452">
    <property type="entry name" value="TPR-like"/>
    <property type="match status" value="1"/>
</dbReference>
<dbReference type="AlphaFoldDB" id="A0A7X4RUA8"/>
<dbReference type="GO" id="GO:0006368">
    <property type="term" value="P:transcription elongation by RNA polymerase II"/>
    <property type="evidence" value="ECO:0007669"/>
    <property type="project" value="TreeGrafter"/>
</dbReference>
<keyword evidence="1" id="KW-0677">Repeat</keyword>
<protein>
    <submittedName>
        <fullName evidence="5">Tetratricopeptide repeat protein</fullName>
    </submittedName>
</protein>
<keyword evidence="6" id="KW-1185">Reference proteome</keyword>
<evidence type="ECO:0000256" key="2">
    <source>
        <dbReference type="ARBA" id="ARBA00022803"/>
    </source>
</evidence>
<comment type="caution">
    <text evidence="5">The sequence shown here is derived from an EMBL/GenBank/DDBJ whole genome shotgun (WGS) entry which is preliminary data.</text>
</comment>
<proteinExistence type="predicted"/>
<dbReference type="PANTHER" id="PTHR14027">
    <property type="entry name" value="RNA POLYMERASE-ASSOCIATED PROTEIN CTR9"/>
    <property type="match status" value="1"/>
</dbReference>
<organism evidence="5 6">
    <name type="scientific">Vibrio eleionomae</name>
    <dbReference type="NCBI Taxonomy" id="2653505"/>
    <lineage>
        <taxon>Bacteria</taxon>
        <taxon>Pseudomonadati</taxon>
        <taxon>Pseudomonadota</taxon>
        <taxon>Gammaproteobacteria</taxon>
        <taxon>Vibrionales</taxon>
        <taxon>Vibrionaceae</taxon>
        <taxon>Vibrio</taxon>
    </lineage>
</organism>
<dbReference type="InterPro" id="IPR031101">
    <property type="entry name" value="Ctr9"/>
</dbReference>
<dbReference type="GO" id="GO:0006355">
    <property type="term" value="P:regulation of DNA-templated transcription"/>
    <property type="evidence" value="ECO:0007669"/>
    <property type="project" value="InterPro"/>
</dbReference>
<dbReference type="EMBL" id="WEKT01000008">
    <property type="protein sequence ID" value="MZI92889.1"/>
    <property type="molecule type" value="Genomic_DNA"/>
</dbReference>